<keyword evidence="6 7" id="KW-0472">Membrane</keyword>
<gene>
    <name evidence="9" type="ORF">KLLA0_F04257g</name>
</gene>
<dbReference type="eggNOG" id="ENOG502QRQD">
    <property type="taxonomic scope" value="Eukaryota"/>
</dbReference>
<feature type="transmembrane region" description="Helical" evidence="7">
    <location>
        <begin position="339"/>
        <end position="359"/>
    </location>
</feature>
<name>Q6CLB7_KLULA</name>
<comment type="subcellular location">
    <subcellularLocation>
        <location evidence="1">Vacuole membrane</location>
        <topology evidence="1">Multi-pass membrane protein</topology>
    </subcellularLocation>
</comment>
<feature type="transmembrane region" description="Helical" evidence="7">
    <location>
        <begin position="80"/>
        <end position="100"/>
    </location>
</feature>
<feature type="transmembrane region" description="Helical" evidence="7">
    <location>
        <begin position="106"/>
        <end position="127"/>
    </location>
</feature>
<feature type="transmembrane region" description="Helical" evidence="7">
    <location>
        <begin position="297"/>
        <end position="319"/>
    </location>
</feature>
<organism evidence="9 10">
    <name type="scientific">Kluyveromyces lactis (strain ATCC 8585 / CBS 2359 / DSM 70799 / NBRC 1267 / NRRL Y-1140 / WM37)</name>
    <name type="common">Yeast</name>
    <name type="synonym">Candida sphaerica</name>
    <dbReference type="NCBI Taxonomy" id="284590"/>
    <lineage>
        <taxon>Eukaryota</taxon>
        <taxon>Fungi</taxon>
        <taxon>Dikarya</taxon>
        <taxon>Ascomycota</taxon>
        <taxon>Saccharomycotina</taxon>
        <taxon>Saccharomycetes</taxon>
        <taxon>Saccharomycetales</taxon>
        <taxon>Saccharomycetaceae</taxon>
        <taxon>Kluyveromyces</taxon>
    </lineage>
</organism>
<dbReference type="GeneID" id="2894970"/>
<feature type="transmembrane region" description="Helical" evidence="7">
    <location>
        <begin position="258"/>
        <end position="276"/>
    </location>
</feature>
<dbReference type="GO" id="GO:0005774">
    <property type="term" value="C:vacuolar membrane"/>
    <property type="evidence" value="ECO:0007669"/>
    <property type="project" value="UniProtKB-SubCell"/>
</dbReference>
<proteinExistence type="inferred from homology"/>
<dbReference type="RefSeq" id="XP_455272.1">
    <property type="nucleotide sequence ID" value="XM_455272.1"/>
</dbReference>
<evidence type="ECO:0000313" key="10">
    <source>
        <dbReference type="Proteomes" id="UP000000598"/>
    </source>
</evidence>
<comment type="similarity">
    <text evidence="2">Belongs to the amino acid/polyamine transporter 2 family.</text>
</comment>
<dbReference type="GO" id="GO:0015179">
    <property type="term" value="F:L-amino acid transmembrane transporter activity"/>
    <property type="evidence" value="ECO:0007669"/>
    <property type="project" value="TreeGrafter"/>
</dbReference>
<feature type="transmembrane region" description="Helical" evidence="7">
    <location>
        <begin position="183"/>
        <end position="204"/>
    </location>
</feature>
<feature type="transmembrane region" description="Helical" evidence="7">
    <location>
        <begin position="454"/>
        <end position="475"/>
    </location>
</feature>
<evidence type="ECO:0000256" key="7">
    <source>
        <dbReference type="SAM" id="Phobius"/>
    </source>
</evidence>
<reference evidence="9 10" key="1">
    <citation type="journal article" date="2004" name="Nature">
        <title>Genome evolution in yeasts.</title>
        <authorList>
            <consortium name="Genolevures"/>
            <person name="Dujon B."/>
            <person name="Sherman D."/>
            <person name="Fischer G."/>
            <person name="Durrens P."/>
            <person name="Casaregola S."/>
            <person name="Lafontaine I."/>
            <person name="de Montigny J."/>
            <person name="Marck C."/>
            <person name="Neuveglise C."/>
            <person name="Talla E."/>
            <person name="Goffard N."/>
            <person name="Frangeul L."/>
            <person name="Aigle M."/>
            <person name="Anthouard V."/>
            <person name="Babour A."/>
            <person name="Barbe V."/>
            <person name="Barnay S."/>
            <person name="Blanchin S."/>
            <person name="Beckerich J.M."/>
            <person name="Beyne E."/>
            <person name="Bleykasten C."/>
            <person name="Boisrame A."/>
            <person name="Boyer J."/>
            <person name="Cattolico L."/>
            <person name="Confanioleri F."/>
            <person name="de Daruvar A."/>
            <person name="Despons L."/>
            <person name="Fabre E."/>
            <person name="Fairhead C."/>
            <person name="Ferry-Dumazet H."/>
            <person name="Groppi A."/>
            <person name="Hantraye F."/>
            <person name="Hennequin C."/>
            <person name="Jauniaux N."/>
            <person name="Joyet P."/>
            <person name="Kachouri R."/>
            <person name="Kerrest A."/>
            <person name="Koszul R."/>
            <person name="Lemaire M."/>
            <person name="Lesur I."/>
            <person name="Ma L."/>
            <person name="Muller H."/>
            <person name="Nicaud J.M."/>
            <person name="Nikolski M."/>
            <person name="Oztas S."/>
            <person name="Ozier-Kalogeropoulos O."/>
            <person name="Pellenz S."/>
            <person name="Potier S."/>
            <person name="Richard G.F."/>
            <person name="Straub M.L."/>
            <person name="Suleau A."/>
            <person name="Swennene D."/>
            <person name="Tekaia F."/>
            <person name="Wesolowski-Louvel M."/>
            <person name="Westhof E."/>
            <person name="Wirth B."/>
            <person name="Zeniou-Meyer M."/>
            <person name="Zivanovic I."/>
            <person name="Bolotin-Fukuhara M."/>
            <person name="Thierry A."/>
            <person name="Bouchier C."/>
            <person name="Caudron B."/>
            <person name="Scarpelli C."/>
            <person name="Gaillardin C."/>
            <person name="Weissenbach J."/>
            <person name="Wincker P."/>
            <person name="Souciet J.L."/>
        </authorList>
    </citation>
    <scope>NUCLEOTIDE SEQUENCE [LARGE SCALE GENOMIC DNA]</scope>
    <source>
        <strain evidence="10">ATCC 8585 / CBS 2359 / DSM 70799 / NBRC 1267 / NRRL Y-1140 / WM37</strain>
    </source>
</reference>
<feature type="transmembrane region" description="Helical" evidence="7">
    <location>
        <begin position="216"/>
        <end position="238"/>
    </location>
</feature>
<dbReference type="Pfam" id="PF01490">
    <property type="entry name" value="Aa_trans"/>
    <property type="match status" value="1"/>
</dbReference>
<feature type="domain" description="Amino acid transporter transmembrane" evidence="8">
    <location>
        <begin position="74"/>
        <end position="469"/>
    </location>
</feature>
<dbReference type="KEGG" id="kla:KLLA0_F04257g"/>
<evidence type="ECO:0000256" key="2">
    <source>
        <dbReference type="ARBA" id="ARBA00008066"/>
    </source>
</evidence>
<evidence type="ECO:0000256" key="4">
    <source>
        <dbReference type="ARBA" id="ARBA00022692"/>
    </source>
</evidence>
<evidence type="ECO:0000256" key="1">
    <source>
        <dbReference type="ARBA" id="ARBA00004128"/>
    </source>
</evidence>
<dbReference type="PANTHER" id="PTHR22950">
    <property type="entry name" value="AMINO ACID TRANSPORTER"/>
    <property type="match status" value="1"/>
</dbReference>
<dbReference type="EMBL" id="CR382126">
    <property type="protein sequence ID" value="CAG97980.1"/>
    <property type="molecule type" value="Genomic_DNA"/>
</dbReference>
<dbReference type="PANTHER" id="PTHR22950:SF20">
    <property type="entry name" value="AMINO ACID TRANSPORTER (EUROFUNG)"/>
    <property type="match status" value="1"/>
</dbReference>
<accession>Q6CLB7</accession>
<keyword evidence="10" id="KW-1185">Reference proteome</keyword>
<protein>
    <submittedName>
        <fullName evidence="9">KLLA0F04257p</fullName>
    </submittedName>
</protein>
<evidence type="ECO:0000313" key="9">
    <source>
        <dbReference type="EMBL" id="CAG97980.1"/>
    </source>
</evidence>
<dbReference type="InParanoid" id="Q6CLB7"/>
<evidence type="ECO:0000256" key="3">
    <source>
        <dbReference type="ARBA" id="ARBA00022554"/>
    </source>
</evidence>
<evidence type="ECO:0000256" key="6">
    <source>
        <dbReference type="ARBA" id="ARBA00023136"/>
    </source>
</evidence>
<sequence length="501" mass="56605">MIEMSSFGSKPEGSESGKTFYNYEVDKTMIKTPSVKNHDVEDGEFEQYGDDTSLSYRDAFEESDEEGHQIKYKTSSWQHITGLMLSEYIILAMMSFPWSYSVLGLIPGLILTVFVAGVVLYTSFIILDYCEKFPHLKNACDIGQHLFWGSNFAWYATAVCYVANNTLIQGVHVLVGGKYLNTITNHSTCTVAFGVITAIISFVFSIPRTFASMSKVAYFSAITMFISVILAIIFVGIQDHPVGYDGTHLTFSLWPQKGTSYVDAMGAFLNIVYVFAAQVTYPQFISEMKRPRDFKKVFLLVTAIEVVIYSITGAVMYYYIGNEYMTTPAYGSLTRKYKIIAYSFAVPTIIFVGSLYSNITTRFIFFKVFKNSEHMHSHTTIGWLSWIGIIVLTWIVAFIVAEVIPFFSDLLSLMCSLFACWFGFVFWGMAYLRVKQTKYEKTNPYPCLDKGEKIRFYIAGFLILFGVYVLGPGLYATVQSIIYNFQANAYGTVFSCADNSI</sequence>
<keyword evidence="3" id="KW-0926">Vacuole</keyword>
<keyword evidence="5 7" id="KW-1133">Transmembrane helix</keyword>
<feature type="transmembrane region" description="Helical" evidence="7">
    <location>
        <begin position="152"/>
        <end position="171"/>
    </location>
</feature>
<dbReference type="FunFam" id="1.20.1740.10:FF:000039">
    <property type="entry name" value="Neutral amino acid transporter (Eurofung)"/>
    <property type="match status" value="1"/>
</dbReference>
<keyword evidence="4 7" id="KW-0812">Transmembrane</keyword>
<dbReference type="HOGENOM" id="CLU_027816_0_1_1"/>
<dbReference type="InterPro" id="IPR013057">
    <property type="entry name" value="AA_transpt_TM"/>
</dbReference>
<feature type="transmembrane region" description="Helical" evidence="7">
    <location>
        <begin position="380"/>
        <end position="404"/>
    </location>
</feature>
<dbReference type="Proteomes" id="UP000000598">
    <property type="component" value="Chromosome F"/>
</dbReference>
<dbReference type="OMA" id="DIGQMIW"/>
<dbReference type="AlphaFoldDB" id="Q6CLB7"/>
<evidence type="ECO:0000259" key="8">
    <source>
        <dbReference type="Pfam" id="PF01490"/>
    </source>
</evidence>
<dbReference type="PaxDb" id="284590-Q6CLB7"/>
<evidence type="ECO:0000256" key="5">
    <source>
        <dbReference type="ARBA" id="ARBA00022989"/>
    </source>
</evidence>
<feature type="transmembrane region" description="Helical" evidence="7">
    <location>
        <begin position="410"/>
        <end position="434"/>
    </location>
</feature>